<proteinExistence type="inferred from homology"/>
<dbReference type="Proteomes" id="UP000507222">
    <property type="component" value="Unassembled WGS sequence"/>
</dbReference>
<dbReference type="GO" id="GO:0004185">
    <property type="term" value="F:serine-type carboxypeptidase activity"/>
    <property type="evidence" value="ECO:0007669"/>
    <property type="project" value="InterPro"/>
</dbReference>
<dbReference type="SUPFAM" id="SSF53474">
    <property type="entry name" value="alpha/beta-Hydrolases"/>
    <property type="match status" value="1"/>
</dbReference>
<accession>A0A6J5TR39</accession>
<dbReference type="Gene3D" id="6.10.250.940">
    <property type="match status" value="1"/>
</dbReference>
<evidence type="ECO:0000313" key="2">
    <source>
        <dbReference type="EMBL" id="CAB4266411.1"/>
    </source>
</evidence>
<evidence type="ECO:0000256" key="1">
    <source>
        <dbReference type="ARBA" id="ARBA00009431"/>
    </source>
</evidence>
<reference evidence="2 3" key="1">
    <citation type="submission" date="2020-05" db="EMBL/GenBank/DDBJ databases">
        <authorList>
            <person name="Campoy J."/>
            <person name="Schneeberger K."/>
            <person name="Spophaly S."/>
        </authorList>
    </citation>
    <scope>NUCLEOTIDE SEQUENCE [LARGE SCALE GENOMIC DNA]</scope>
    <source>
        <strain evidence="2">PruArmRojPasFocal</strain>
    </source>
</reference>
<dbReference type="EMBL" id="CAEKDK010000001">
    <property type="protein sequence ID" value="CAB4266411.1"/>
    <property type="molecule type" value="Genomic_DNA"/>
</dbReference>
<dbReference type="Pfam" id="PF00450">
    <property type="entry name" value="Peptidase_S10"/>
    <property type="match status" value="1"/>
</dbReference>
<dbReference type="AlphaFoldDB" id="A0A6J5TR39"/>
<comment type="similarity">
    <text evidence="1">Belongs to the peptidase S10 family.</text>
</comment>
<protein>
    <submittedName>
        <fullName evidence="2">Uncharacterized protein</fullName>
    </submittedName>
</protein>
<organism evidence="2 3">
    <name type="scientific">Prunus armeniaca</name>
    <name type="common">Apricot</name>
    <name type="synonym">Armeniaca vulgaris</name>
    <dbReference type="NCBI Taxonomy" id="36596"/>
    <lineage>
        <taxon>Eukaryota</taxon>
        <taxon>Viridiplantae</taxon>
        <taxon>Streptophyta</taxon>
        <taxon>Embryophyta</taxon>
        <taxon>Tracheophyta</taxon>
        <taxon>Spermatophyta</taxon>
        <taxon>Magnoliopsida</taxon>
        <taxon>eudicotyledons</taxon>
        <taxon>Gunneridae</taxon>
        <taxon>Pentapetalae</taxon>
        <taxon>rosids</taxon>
        <taxon>fabids</taxon>
        <taxon>Rosales</taxon>
        <taxon>Rosaceae</taxon>
        <taxon>Amygdaloideae</taxon>
        <taxon>Amygdaleae</taxon>
        <taxon>Prunus</taxon>
    </lineage>
</organism>
<evidence type="ECO:0000313" key="3">
    <source>
        <dbReference type="Proteomes" id="UP000507222"/>
    </source>
</evidence>
<name>A0A6J5TR39_PRUAR</name>
<dbReference type="InterPro" id="IPR029058">
    <property type="entry name" value="AB_hydrolase_fold"/>
</dbReference>
<sequence length="121" mass="13515">MCLNLLTPFSHKNKSPSNKNINLKGIAQIHKHCADFASDKPSDTCLKYQLRSDRECGEYNVDIYNIYAPLCRISESKSVSTGSVHHFDPCSSNYVEAYLNLVQVQSALHVKATNWSACGYA</sequence>
<gene>
    <name evidence="2" type="ORF">CURHAP_LOCUS8707</name>
</gene>
<dbReference type="InterPro" id="IPR001563">
    <property type="entry name" value="Peptidase_S10"/>
</dbReference>
<dbReference type="GO" id="GO:0006508">
    <property type="term" value="P:proteolysis"/>
    <property type="evidence" value="ECO:0007669"/>
    <property type="project" value="InterPro"/>
</dbReference>